<keyword evidence="6 8" id="KW-0732">Signal</keyword>
<feature type="domain" description="MD-2-related lipid-recognition" evidence="9">
    <location>
        <begin position="28"/>
        <end position="156"/>
    </location>
</feature>
<dbReference type="AlphaFoldDB" id="A0A8H6XZH4"/>
<dbReference type="InterPro" id="IPR039670">
    <property type="entry name" value="NPC2-like"/>
</dbReference>
<dbReference type="InterPro" id="IPR033917">
    <property type="entry name" value="ML_PG-PI_TP"/>
</dbReference>
<evidence type="ECO:0000256" key="2">
    <source>
        <dbReference type="ARBA" id="ARBA00006370"/>
    </source>
</evidence>
<keyword evidence="7" id="KW-0445">Lipid transport</keyword>
<dbReference type="PANTHER" id="PTHR11306">
    <property type="entry name" value="NIEMANN PICK TYPE C2 PROTEIN NPC2-RELATED"/>
    <property type="match status" value="1"/>
</dbReference>
<sequence>MRTFFLILLTSVVGLAHGRSSFPISLNAYPQISLSNGRNGDGVKTTAQWGYPPDPPKPGQDLTIIAKGTALRRIEDGAFADVLVKVGLIKVINRRFDICEEARKANASVTCPIEEGEYEVKQTVRLPREIPPAKFTVEVHGYTVDDGDMLCLKLNADFRP</sequence>
<dbReference type="PANTHER" id="PTHR11306:SF0">
    <property type="entry name" value="PHOSPHATIDYLGLYCEROL_PHOSPHATIDYLINOSITOL TRANSFER PROTEIN"/>
    <property type="match status" value="1"/>
</dbReference>
<feature type="chain" id="PRO_5034688149" description="Phosphatidylglycerol/phosphatidylinositol transfer protein" evidence="8">
    <location>
        <begin position="19"/>
        <end position="160"/>
    </location>
</feature>
<dbReference type="GO" id="GO:0032366">
    <property type="term" value="P:intracellular sterol transport"/>
    <property type="evidence" value="ECO:0007669"/>
    <property type="project" value="InterPro"/>
</dbReference>
<dbReference type="SUPFAM" id="SSF81296">
    <property type="entry name" value="E set domains"/>
    <property type="match status" value="1"/>
</dbReference>
<comment type="caution">
    <text evidence="10">The sequence shown here is derived from an EMBL/GenBank/DDBJ whole genome shotgun (WGS) entry which is preliminary data.</text>
</comment>
<comment type="similarity">
    <text evidence="2">Belongs to the NPC2 family.</text>
</comment>
<evidence type="ECO:0000256" key="1">
    <source>
        <dbReference type="ARBA" id="ARBA00002053"/>
    </source>
</evidence>
<protein>
    <recommendedName>
        <fullName evidence="4">Phosphatidylglycerol/phosphatidylinositol transfer protein</fullName>
    </recommendedName>
</protein>
<evidence type="ECO:0000259" key="9">
    <source>
        <dbReference type="SMART" id="SM00737"/>
    </source>
</evidence>
<evidence type="ECO:0000313" key="10">
    <source>
        <dbReference type="EMBL" id="KAF7349922.1"/>
    </source>
</evidence>
<dbReference type="Pfam" id="PF02221">
    <property type="entry name" value="E1_DerP2_DerF2"/>
    <property type="match status" value="1"/>
</dbReference>
<comment type="function">
    <text evidence="1">Catalyzes the intermembrane transfer of phosphatidylglycerol and phosphatidylinositol.</text>
</comment>
<feature type="signal peptide" evidence="8">
    <location>
        <begin position="1"/>
        <end position="18"/>
    </location>
</feature>
<evidence type="ECO:0000313" key="11">
    <source>
        <dbReference type="Proteomes" id="UP000620124"/>
    </source>
</evidence>
<dbReference type="Gene3D" id="2.60.40.770">
    <property type="match status" value="1"/>
</dbReference>
<evidence type="ECO:0000256" key="3">
    <source>
        <dbReference type="ARBA" id="ARBA00011245"/>
    </source>
</evidence>
<dbReference type="GO" id="GO:0032934">
    <property type="term" value="F:sterol binding"/>
    <property type="evidence" value="ECO:0007669"/>
    <property type="project" value="InterPro"/>
</dbReference>
<evidence type="ECO:0000256" key="5">
    <source>
        <dbReference type="ARBA" id="ARBA00022448"/>
    </source>
</evidence>
<reference evidence="10" key="1">
    <citation type="submission" date="2020-05" db="EMBL/GenBank/DDBJ databases">
        <title>Mycena genomes resolve the evolution of fungal bioluminescence.</title>
        <authorList>
            <person name="Tsai I.J."/>
        </authorList>
    </citation>
    <scope>NUCLEOTIDE SEQUENCE</scope>
    <source>
        <strain evidence="10">CCC161011</strain>
    </source>
</reference>
<evidence type="ECO:0000256" key="4">
    <source>
        <dbReference type="ARBA" id="ARBA00016056"/>
    </source>
</evidence>
<keyword evidence="11" id="KW-1185">Reference proteome</keyword>
<comment type="subunit">
    <text evidence="3">Monomer.</text>
</comment>
<dbReference type="OrthoDB" id="6409159at2759"/>
<keyword evidence="5" id="KW-0813">Transport</keyword>
<proteinExistence type="inferred from homology"/>
<name>A0A8H6XZH4_9AGAR</name>
<evidence type="ECO:0000256" key="8">
    <source>
        <dbReference type="SAM" id="SignalP"/>
    </source>
</evidence>
<gene>
    <name evidence="10" type="ORF">MVEN_01292900</name>
</gene>
<dbReference type="Proteomes" id="UP000620124">
    <property type="component" value="Unassembled WGS sequence"/>
</dbReference>
<dbReference type="InterPro" id="IPR003172">
    <property type="entry name" value="ML_dom"/>
</dbReference>
<dbReference type="InterPro" id="IPR014756">
    <property type="entry name" value="Ig_E-set"/>
</dbReference>
<dbReference type="EMBL" id="JACAZI010000010">
    <property type="protein sequence ID" value="KAF7349922.1"/>
    <property type="molecule type" value="Genomic_DNA"/>
</dbReference>
<dbReference type="CDD" id="cd00917">
    <property type="entry name" value="PG-PI_TP"/>
    <property type="match status" value="1"/>
</dbReference>
<evidence type="ECO:0000256" key="6">
    <source>
        <dbReference type="ARBA" id="ARBA00022729"/>
    </source>
</evidence>
<evidence type="ECO:0000256" key="7">
    <source>
        <dbReference type="ARBA" id="ARBA00023055"/>
    </source>
</evidence>
<dbReference type="SMART" id="SM00737">
    <property type="entry name" value="ML"/>
    <property type="match status" value="1"/>
</dbReference>
<organism evidence="10 11">
    <name type="scientific">Mycena venus</name>
    <dbReference type="NCBI Taxonomy" id="2733690"/>
    <lineage>
        <taxon>Eukaryota</taxon>
        <taxon>Fungi</taxon>
        <taxon>Dikarya</taxon>
        <taxon>Basidiomycota</taxon>
        <taxon>Agaricomycotina</taxon>
        <taxon>Agaricomycetes</taxon>
        <taxon>Agaricomycetidae</taxon>
        <taxon>Agaricales</taxon>
        <taxon>Marasmiineae</taxon>
        <taxon>Mycenaceae</taxon>
        <taxon>Mycena</taxon>
    </lineage>
</organism>
<accession>A0A8H6XZH4</accession>